<dbReference type="Gene3D" id="1.10.357.10">
    <property type="entry name" value="Tetracycline Repressor, domain 2"/>
    <property type="match status" value="1"/>
</dbReference>
<reference evidence="6" key="1">
    <citation type="submission" date="2022-12" db="EMBL/GenBank/DDBJ databases">
        <title>Gycomyces niveus sp.nov., a novel actinomycete isolated from soil in Shouguang.</title>
        <authorList>
            <person name="Yang X."/>
        </authorList>
    </citation>
    <scope>NUCLEOTIDE SEQUENCE</scope>
    <source>
        <strain evidence="6">DSM 44724</strain>
    </source>
</reference>
<evidence type="ECO:0000256" key="4">
    <source>
        <dbReference type="PROSITE-ProRule" id="PRU00335"/>
    </source>
</evidence>
<gene>
    <name evidence="7" type="ORF">J2S69_001954</name>
    <name evidence="6" type="ORF">O2L01_14955</name>
</gene>
<dbReference type="InterPro" id="IPR001647">
    <property type="entry name" value="HTH_TetR"/>
</dbReference>
<dbReference type="GO" id="GO:0000976">
    <property type="term" value="F:transcription cis-regulatory region binding"/>
    <property type="evidence" value="ECO:0007669"/>
    <property type="project" value="TreeGrafter"/>
</dbReference>
<accession>A0A9X3T9B4</accession>
<dbReference type="GO" id="GO:0003700">
    <property type="term" value="F:DNA-binding transcription factor activity"/>
    <property type="evidence" value="ECO:0007669"/>
    <property type="project" value="TreeGrafter"/>
</dbReference>
<dbReference type="SUPFAM" id="SSF48498">
    <property type="entry name" value="Tetracyclin repressor-like, C-terminal domain"/>
    <property type="match status" value="1"/>
</dbReference>
<evidence type="ECO:0000256" key="2">
    <source>
        <dbReference type="ARBA" id="ARBA00023125"/>
    </source>
</evidence>
<dbReference type="InterPro" id="IPR050109">
    <property type="entry name" value="HTH-type_TetR-like_transc_reg"/>
</dbReference>
<dbReference type="Pfam" id="PF21597">
    <property type="entry name" value="TetR_C_43"/>
    <property type="match status" value="1"/>
</dbReference>
<dbReference type="RefSeq" id="WP_270122760.1">
    <property type="nucleotide sequence ID" value="NZ_BAAAOM010000005.1"/>
</dbReference>
<evidence type="ECO:0000259" key="5">
    <source>
        <dbReference type="PROSITE" id="PS50977"/>
    </source>
</evidence>
<dbReference type="InterPro" id="IPR036271">
    <property type="entry name" value="Tet_transcr_reg_TetR-rel_C_sf"/>
</dbReference>
<feature type="DNA-binding region" description="H-T-H motif" evidence="4">
    <location>
        <begin position="37"/>
        <end position="56"/>
    </location>
</feature>
<comment type="caution">
    <text evidence="6">The sequence shown here is derived from an EMBL/GenBank/DDBJ whole genome shotgun (WGS) entry which is preliminary data.</text>
</comment>
<evidence type="ECO:0000313" key="9">
    <source>
        <dbReference type="Proteomes" id="UP001183604"/>
    </source>
</evidence>
<dbReference type="InterPro" id="IPR009057">
    <property type="entry name" value="Homeodomain-like_sf"/>
</dbReference>
<evidence type="ECO:0000313" key="7">
    <source>
        <dbReference type="EMBL" id="MDR7338235.1"/>
    </source>
</evidence>
<keyword evidence="1" id="KW-0805">Transcription regulation</keyword>
<sequence length="197" mass="21710">MTSTAPAPRLRADAQRNRERIIAGAAALIGERGPEVPMEDIAQRAGVGVGTLYRRFPDRHSLIREVAADMFRRVTEVAAAALDEEPTGWDAVVRLVRHCAEPDLGALSGALRGWLSEHRDRDEELRSLTAIWLERFETAVERAQAEGAMRTDIGGADLLRLISLVTCRMPELPAEANREATARYIEIFIDGLAAQGR</sequence>
<keyword evidence="9" id="KW-1185">Reference proteome</keyword>
<name>A0A9X3T9B4_9ACTN</name>
<protein>
    <submittedName>
        <fullName evidence="7">AcrR family transcriptional regulator</fullName>
    </submittedName>
    <submittedName>
        <fullName evidence="6">Helix-turn-helix domain containing protein</fullName>
    </submittedName>
</protein>
<feature type="domain" description="HTH tetR-type" evidence="5">
    <location>
        <begin position="15"/>
        <end position="74"/>
    </location>
</feature>
<dbReference type="Proteomes" id="UP001145799">
    <property type="component" value="Unassembled WGS sequence"/>
</dbReference>
<dbReference type="PROSITE" id="PS50977">
    <property type="entry name" value="HTH_TETR_2"/>
    <property type="match status" value="1"/>
</dbReference>
<dbReference type="PANTHER" id="PTHR30055">
    <property type="entry name" value="HTH-TYPE TRANSCRIPTIONAL REGULATOR RUTR"/>
    <property type="match status" value="1"/>
</dbReference>
<keyword evidence="3" id="KW-0804">Transcription</keyword>
<keyword evidence="2 4" id="KW-0238">DNA-binding</keyword>
<dbReference type="AlphaFoldDB" id="A0A9X3T9B4"/>
<proteinExistence type="predicted"/>
<dbReference type="EMBL" id="JAVDYD010000001">
    <property type="protein sequence ID" value="MDR7338235.1"/>
    <property type="molecule type" value="Genomic_DNA"/>
</dbReference>
<evidence type="ECO:0000256" key="3">
    <source>
        <dbReference type="ARBA" id="ARBA00023163"/>
    </source>
</evidence>
<dbReference type="SUPFAM" id="SSF46689">
    <property type="entry name" value="Homeodomain-like"/>
    <property type="match status" value="1"/>
</dbReference>
<evidence type="ECO:0000256" key="1">
    <source>
        <dbReference type="ARBA" id="ARBA00023015"/>
    </source>
</evidence>
<organism evidence="6 8">
    <name type="scientific">Glycomyces lechevalierae</name>
    <dbReference type="NCBI Taxonomy" id="256034"/>
    <lineage>
        <taxon>Bacteria</taxon>
        <taxon>Bacillati</taxon>
        <taxon>Actinomycetota</taxon>
        <taxon>Actinomycetes</taxon>
        <taxon>Glycomycetales</taxon>
        <taxon>Glycomycetaceae</taxon>
        <taxon>Glycomyces</taxon>
    </lineage>
</organism>
<evidence type="ECO:0000313" key="6">
    <source>
        <dbReference type="EMBL" id="MDA1386293.1"/>
    </source>
</evidence>
<evidence type="ECO:0000313" key="8">
    <source>
        <dbReference type="Proteomes" id="UP001145799"/>
    </source>
</evidence>
<dbReference type="PRINTS" id="PR00455">
    <property type="entry name" value="HTHTETR"/>
</dbReference>
<dbReference type="Pfam" id="PF00440">
    <property type="entry name" value="TetR_N"/>
    <property type="match status" value="1"/>
</dbReference>
<dbReference type="PANTHER" id="PTHR30055:SF234">
    <property type="entry name" value="HTH-TYPE TRANSCRIPTIONAL REGULATOR BETI"/>
    <property type="match status" value="1"/>
</dbReference>
<dbReference type="InterPro" id="IPR049445">
    <property type="entry name" value="TetR_SbtR-like_C"/>
</dbReference>
<reference evidence="7 9" key="2">
    <citation type="submission" date="2023-07" db="EMBL/GenBank/DDBJ databases">
        <title>Sequencing the genomes of 1000 actinobacteria strains.</title>
        <authorList>
            <person name="Klenk H.-P."/>
        </authorList>
    </citation>
    <scope>NUCLEOTIDE SEQUENCE [LARGE SCALE GENOMIC DNA]</scope>
    <source>
        <strain evidence="7 9">DSM 44724</strain>
    </source>
</reference>
<dbReference type="EMBL" id="JAPZVQ010000008">
    <property type="protein sequence ID" value="MDA1386293.1"/>
    <property type="molecule type" value="Genomic_DNA"/>
</dbReference>
<dbReference type="Proteomes" id="UP001183604">
    <property type="component" value="Unassembled WGS sequence"/>
</dbReference>